<name>A0A6C0DH52_9ZZZZ</name>
<reference evidence="1" key="1">
    <citation type="journal article" date="2020" name="Nature">
        <title>Giant virus diversity and host interactions through global metagenomics.</title>
        <authorList>
            <person name="Schulz F."/>
            <person name="Roux S."/>
            <person name="Paez-Espino D."/>
            <person name="Jungbluth S."/>
            <person name="Walsh D.A."/>
            <person name="Denef V.J."/>
            <person name="McMahon K.D."/>
            <person name="Konstantinidis K.T."/>
            <person name="Eloe-Fadrosh E.A."/>
            <person name="Kyrpides N.C."/>
            <person name="Woyke T."/>
        </authorList>
    </citation>
    <scope>NUCLEOTIDE SEQUENCE</scope>
    <source>
        <strain evidence="1">GVMAG-M-3300023174-182</strain>
    </source>
</reference>
<dbReference type="AlphaFoldDB" id="A0A6C0DH52"/>
<dbReference type="EMBL" id="MN739618">
    <property type="protein sequence ID" value="QHT16258.1"/>
    <property type="molecule type" value="Genomic_DNA"/>
</dbReference>
<protein>
    <submittedName>
        <fullName evidence="1">Uncharacterized protein</fullName>
    </submittedName>
</protein>
<evidence type="ECO:0000313" key="1">
    <source>
        <dbReference type="EMBL" id="QHT16258.1"/>
    </source>
</evidence>
<proteinExistence type="predicted"/>
<sequence>MSKESVEGIILVLSCQKHFNSRLKEFKLPKSLYSGWKVIYVIGDLFLDVNYRLENNILVIKCEDSYIHLLKKFVLSIKYLNEIYEIKQGILRSGDDLIFNESNLVTFLETSNKPNFYGCSPRGVSVIKPKLDHLKITRDDYFMIYYYLQHQEDFENPQHNLKGVDIVKYKKRPQIDVGPAGVLYYISNKSCKILVDHMEKINFDIFHFDEFTQSYPYTIEDCAVSFILYFNQVDFIHSNNLFSCGVNNSINNFQNVIAIHTNKYK</sequence>
<organism evidence="1">
    <name type="scientific">viral metagenome</name>
    <dbReference type="NCBI Taxonomy" id="1070528"/>
    <lineage>
        <taxon>unclassified sequences</taxon>
        <taxon>metagenomes</taxon>
        <taxon>organismal metagenomes</taxon>
    </lineage>
</organism>
<accession>A0A6C0DH52</accession>